<feature type="transmembrane region" description="Helical" evidence="2">
    <location>
        <begin position="182"/>
        <end position="207"/>
    </location>
</feature>
<feature type="transmembrane region" description="Helical" evidence="2">
    <location>
        <begin position="96"/>
        <end position="119"/>
    </location>
</feature>
<proteinExistence type="predicted"/>
<dbReference type="Proteomes" id="UP001224775">
    <property type="component" value="Unassembled WGS sequence"/>
</dbReference>
<gene>
    <name evidence="3" type="ORF">QTG54_006827</name>
</gene>
<feature type="transmembrane region" description="Helical" evidence="2">
    <location>
        <begin position="139"/>
        <end position="162"/>
    </location>
</feature>
<comment type="caution">
    <text evidence="3">The sequence shown here is derived from an EMBL/GenBank/DDBJ whole genome shotgun (WGS) entry which is preliminary data.</text>
</comment>
<keyword evidence="2" id="KW-1133">Transmembrane helix</keyword>
<evidence type="ECO:0000256" key="1">
    <source>
        <dbReference type="SAM" id="MobiDB-lite"/>
    </source>
</evidence>
<keyword evidence="4" id="KW-1185">Reference proteome</keyword>
<evidence type="ECO:0000256" key="2">
    <source>
        <dbReference type="SAM" id="Phobius"/>
    </source>
</evidence>
<keyword evidence="2" id="KW-0812">Transmembrane</keyword>
<sequence>MNSQSLGSGELPSGTSGRLVFRSTKTNDANSRQPKDLHFINHQHHYNDLEVNGNATPQGAFDDTKEESDYSEPDPIELTQSTHSLLFSEPINSLPYAFALMIVLMSYTCLFLACYNNMQGGSDGNRLNVPFGVEVDVRVAQYLSLIIGLIMEEEIPSALFMLRQIPKTSLRQTAPQITYGKFAFAAIVRLTMGYFFLINMFLVVVQAKAVLDIFYDVIALQFLQQLDDICFTLAKMDVFGKRLKKATTRKCFSVEFPKLPFARRKKLSLFVKALYLINIVTLLIGMALINVKQDSGTYYCASISVYLGDHIWEEAVVYNNNSTIIGERMNLIFSYFNGEYIINGTTKNGRPIYVEQNKYNSEPFIDKVPAQIRYCASEQAWVFIHPNIRKSSSTDYNEECPWLLKSSETTEFNLLEVGGDWKIWTGTVSNGADFQVFCNECDGEVDCNYRGQCVDKRCQCDSTNSEFEGELEGYFGSSCQFKKPCLQMQGDMNDTWRIAWVDIAERKPFFSYDRPVYVYESGWKNLTIPEGDIIIMIYGGSRWFGAYYEDTESMGLEGWVDYVTQFHAFWDKIYTDQTKIVSDPTTSSSPIGSDFYMIGKRGERYGPFGELNPLSDPPGSGFFDCIEMNTTAHLIYVAEQLIYNQLHNMGQN</sequence>
<feature type="region of interest" description="Disordered" evidence="1">
    <location>
        <begin position="49"/>
        <end position="72"/>
    </location>
</feature>
<protein>
    <submittedName>
        <fullName evidence="3">EGF-like domain-containing protein-like protein</fullName>
    </submittedName>
</protein>
<reference evidence="3" key="1">
    <citation type="submission" date="2023-06" db="EMBL/GenBank/DDBJ databases">
        <title>Survivors Of The Sea: Transcriptome response of Skeletonema marinoi to long-term dormancy.</title>
        <authorList>
            <person name="Pinder M.I.M."/>
            <person name="Kourtchenko O."/>
            <person name="Robertson E.K."/>
            <person name="Larsson T."/>
            <person name="Maumus F."/>
            <person name="Osuna-Cruz C.M."/>
            <person name="Vancaester E."/>
            <person name="Stenow R."/>
            <person name="Vandepoele K."/>
            <person name="Ploug H."/>
            <person name="Bruchert V."/>
            <person name="Godhe A."/>
            <person name="Topel M."/>
        </authorList>
    </citation>
    <scope>NUCLEOTIDE SEQUENCE</scope>
    <source>
        <strain evidence="3">R05AC</strain>
    </source>
</reference>
<feature type="transmembrane region" description="Helical" evidence="2">
    <location>
        <begin position="269"/>
        <end position="289"/>
    </location>
</feature>
<keyword evidence="2" id="KW-0472">Membrane</keyword>
<dbReference type="AlphaFoldDB" id="A0AAD8Y9Z9"/>
<evidence type="ECO:0000313" key="3">
    <source>
        <dbReference type="EMBL" id="KAK1742262.1"/>
    </source>
</evidence>
<accession>A0AAD8Y9Z9</accession>
<evidence type="ECO:0000313" key="4">
    <source>
        <dbReference type="Proteomes" id="UP001224775"/>
    </source>
</evidence>
<name>A0AAD8Y9Z9_9STRA</name>
<organism evidence="3 4">
    <name type="scientific">Skeletonema marinoi</name>
    <dbReference type="NCBI Taxonomy" id="267567"/>
    <lineage>
        <taxon>Eukaryota</taxon>
        <taxon>Sar</taxon>
        <taxon>Stramenopiles</taxon>
        <taxon>Ochrophyta</taxon>
        <taxon>Bacillariophyta</taxon>
        <taxon>Coscinodiscophyceae</taxon>
        <taxon>Thalassiosirophycidae</taxon>
        <taxon>Thalassiosirales</taxon>
        <taxon>Skeletonemataceae</taxon>
        <taxon>Skeletonema</taxon>
        <taxon>Skeletonema marinoi-dohrnii complex</taxon>
    </lineage>
</organism>
<dbReference type="EMBL" id="JATAAI010000011">
    <property type="protein sequence ID" value="KAK1742262.1"/>
    <property type="molecule type" value="Genomic_DNA"/>
</dbReference>